<dbReference type="InterPro" id="IPR036761">
    <property type="entry name" value="TTHA0802/YceI-like_sf"/>
</dbReference>
<dbReference type="KEGG" id="adin:H7849_21665"/>
<feature type="chain" id="PRO_5028845585" evidence="1">
    <location>
        <begin position="22"/>
        <end position="192"/>
    </location>
</feature>
<dbReference type="AlphaFoldDB" id="A0A7G8BGH1"/>
<keyword evidence="4" id="KW-1185">Reference proteome</keyword>
<name>A0A7G8BGH1_9BACT</name>
<dbReference type="EMBL" id="CP060394">
    <property type="protein sequence ID" value="QNI31641.1"/>
    <property type="molecule type" value="Genomic_DNA"/>
</dbReference>
<feature type="domain" description="Lipid/polyisoprenoid-binding YceI-like" evidence="2">
    <location>
        <begin position="25"/>
        <end position="190"/>
    </location>
</feature>
<dbReference type="RefSeq" id="WP_186742458.1">
    <property type="nucleotide sequence ID" value="NZ_CP060394.1"/>
</dbReference>
<evidence type="ECO:0000259" key="2">
    <source>
        <dbReference type="SMART" id="SM00867"/>
    </source>
</evidence>
<dbReference type="PANTHER" id="PTHR34406:SF1">
    <property type="entry name" value="PROTEIN YCEI"/>
    <property type="match status" value="1"/>
</dbReference>
<evidence type="ECO:0000313" key="3">
    <source>
        <dbReference type="EMBL" id="QNI31641.1"/>
    </source>
</evidence>
<protein>
    <submittedName>
        <fullName evidence="3">Polyisoprenoid-binding protein</fullName>
    </submittedName>
</protein>
<proteinExistence type="predicted"/>
<gene>
    <name evidence="3" type="ORF">H7849_21665</name>
</gene>
<dbReference type="InterPro" id="IPR007372">
    <property type="entry name" value="Lipid/polyisoprenoid-bd_YceI"/>
</dbReference>
<evidence type="ECO:0000256" key="1">
    <source>
        <dbReference type="SAM" id="SignalP"/>
    </source>
</evidence>
<dbReference type="SMART" id="SM00867">
    <property type="entry name" value="YceI"/>
    <property type="match status" value="1"/>
</dbReference>
<dbReference type="Proteomes" id="UP000515312">
    <property type="component" value="Chromosome"/>
</dbReference>
<keyword evidence="1" id="KW-0732">Signal</keyword>
<evidence type="ECO:0000313" key="4">
    <source>
        <dbReference type="Proteomes" id="UP000515312"/>
    </source>
</evidence>
<feature type="signal peptide" evidence="1">
    <location>
        <begin position="1"/>
        <end position="21"/>
    </location>
</feature>
<organism evidence="3 4">
    <name type="scientific">Alloacidobacterium dinghuense</name>
    <dbReference type="NCBI Taxonomy" id="2763107"/>
    <lineage>
        <taxon>Bacteria</taxon>
        <taxon>Pseudomonadati</taxon>
        <taxon>Acidobacteriota</taxon>
        <taxon>Terriglobia</taxon>
        <taxon>Terriglobales</taxon>
        <taxon>Acidobacteriaceae</taxon>
        <taxon>Alloacidobacterium</taxon>
    </lineage>
</organism>
<sequence>MKNVLRLLPVVVAILAIQAFGQTNSWKIDPVHTQATFQARHLSVTTIRGSISNVTGMVEWIPNDPSRDSVVATLDAKTVNTANDYRDKTIKGADFFNISKYPRITFRSTAVKKSDSGYQVFGDLTIAGVTRPVVLETENPAAPQKGMEGDIVTGLSATTTIKRSDFNFGAKYPNSVVSDEIKITIDLELSQK</sequence>
<reference evidence="3 4" key="1">
    <citation type="submission" date="2020-08" db="EMBL/GenBank/DDBJ databases">
        <title>Edaphobacter telluris sp. nov. and Acidobacterium dinghuensis sp. nov., two acidobacteria isolated from forest soil.</title>
        <authorList>
            <person name="Fu J."/>
            <person name="Qiu L."/>
        </authorList>
    </citation>
    <scope>NUCLEOTIDE SEQUENCE [LARGE SCALE GENOMIC DNA]</scope>
    <source>
        <strain evidence="3">4Y35</strain>
    </source>
</reference>
<dbReference type="Pfam" id="PF04264">
    <property type="entry name" value="YceI"/>
    <property type="match status" value="1"/>
</dbReference>
<accession>A0A7G8BGH1</accession>
<dbReference type="Gene3D" id="2.40.128.110">
    <property type="entry name" value="Lipid/polyisoprenoid-binding, YceI-like"/>
    <property type="match status" value="1"/>
</dbReference>
<dbReference type="SUPFAM" id="SSF101874">
    <property type="entry name" value="YceI-like"/>
    <property type="match status" value="1"/>
</dbReference>
<dbReference type="PANTHER" id="PTHR34406">
    <property type="entry name" value="PROTEIN YCEI"/>
    <property type="match status" value="1"/>
</dbReference>